<dbReference type="NCBIfam" id="TIGR00996">
    <property type="entry name" value="Mtu_fam_mce"/>
    <property type="match status" value="1"/>
</dbReference>
<dbReference type="InterPro" id="IPR052336">
    <property type="entry name" value="MlaD_Phospholipid_Transporter"/>
</dbReference>
<gene>
    <name evidence="5" type="ORF">GCM10009754_69310</name>
</gene>
<comment type="caution">
    <text evidence="5">The sequence shown here is derived from an EMBL/GenBank/DDBJ whole genome shotgun (WGS) entry which is preliminary data.</text>
</comment>
<dbReference type="RefSeq" id="WP_344428826.1">
    <property type="nucleotide sequence ID" value="NZ_BAAANN010000037.1"/>
</dbReference>
<evidence type="ECO:0000259" key="4">
    <source>
        <dbReference type="Pfam" id="PF11887"/>
    </source>
</evidence>
<dbReference type="InterPro" id="IPR005693">
    <property type="entry name" value="Mce"/>
</dbReference>
<proteinExistence type="predicted"/>
<evidence type="ECO:0000259" key="3">
    <source>
        <dbReference type="Pfam" id="PF02470"/>
    </source>
</evidence>
<feature type="domain" description="Mce/MlaD" evidence="3">
    <location>
        <begin position="39"/>
        <end position="114"/>
    </location>
</feature>
<keyword evidence="6" id="KW-1185">Reference proteome</keyword>
<dbReference type="Pfam" id="PF11887">
    <property type="entry name" value="Mce4_CUP1"/>
    <property type="match status" value="1"/>
</dbReference>
<evidence type="ECO:0000313" key="5">
    <source>
        <dbReference type="EMBL" id="GAA1982530.1"/>
    </source>
</evidence>
<keyword evidence="2" id="KW-0472">Membrane</keyword>
<reference evidence="5 6" key="1">
    <citation type="journal article" date="2019" name="Int. J. Syst. Evol. Microbiol.">
        <title>The Global Catalogue of Microorganisms (GCM) 10K type strain sequencing project: providing services to taxonomists for standard genome sequencing and annotation.</title>
        <authorList>
            <consortium name="The Broad Institute Genomics Platform"/>
            <consortium name="The Broad Institute Genome Sequencing Center for Infectious Disease"/>
            <person name="Wu L."/>
            <person name="Ma J."/>
        </authorList>
    </citation>
    <scope>NUCLEOTIDE SEQUENCE [LARGE SCALE GENOMIC DNA]</scope>
    <source>
        <strain evidence="5 6">JCM 14545</strain>
    </source>
</reference>
<sequence>MLTKLVRGQIVVFVVVAVLGVAYVGARYAGLDRLVFHSGYTVVAKFSSGGGVFTNSEVTYRGVAIGRVGDLRLTATGMEADLYIDSGTPEVPADTEAVVADRSVVGEQYVDLRPRTDRGPSLQEGSVITQHDTSIPLPVDVVLSSLSSLADSVPKEALRTVVDELYDATSGAGPNLQTLVDKGIEFIKTATDHIPQSTSLVTSSQTVLDTQLRLSDEIKSFGGNAKLLAETLKKSDGDLRGLLPAVPAAMNQVSELLHESGAGLGLTMANLLTTFDVLEVRQKGMKQLLVTAPQAVAAGASVIGPEGARLGLALTFFDPPPCTAGYGGTQARGGLDTSPGQPLNTGARCTLPYGNPTGVRGSQHAPSPSGR</sequence>
<keyword evidence="2" id="KW-0812">Transmembrane</keyword>
<dbReference type="PANTHER" id="PTHR33371">
    <property type="entry name" value="INTERMEMBRANE PHOSPHOLIPID TRANSPORT SYSTEM BINDING PROTEIN MLAD-RELATED"/>
    <property type="match status" value="1"/>
</dbReference>
<feature type="transmembrane region" description="Helical" evidence="2">
    <location>
        <begin position="6"/>
        <end position="26"/>
    </location>
</feature>
<dbReference type="Pfam" id="PF02470">
    <property type="entry name" value="MlaD"/>
    <property type="match status" value="1"/>
</dbReference>
<evidence type="ECO:0000313" key="6">
    <source>
        <dbReference type="Proteomes" id="UP001501116"/>
    </source>
</evidence>
<accession>A0ABN2S9K9</accession>
<protein>
    <submittedName>
        <fullName evidence="5">MlaD family protein</fullName>
    </submittedName>
</protein>
<dbReference type="InterPro" id="IPR003399">
    <property type="entry name" value="Mce/MlaD"/>
</dbReference>
<dbReference type="EMBL" id="BAAANN010000037">
    <property type="protein sequence ID" value="GAA1982530.1"/>
    <property type="molecule type" value="Genomic_DNA"/>
</dbReference>
<dbReference type="PANTHER" id="PTHR33371:SF16">
    <property type="entry name" value="MCE-FAMILY PROTEIN MCE3F"/>
    <property type="match status" value="1"/>
</dbReference>
<feature type="domain" description="Mammalian cell entry C-terminal" evidence="4">
    <location>
        <begin position="121"/>
        <end position="310"/>
    </location>
</feature>
<feature type="region of interest" description="Disordered" evidence="1">
    <location>
        <begin position="327"/>
        <end position="371"/>
    </location>
</feature>
<dbReference type="Proteomes" id="UP001501116">
    <property type="component" value="Unassembled WGS sequence"/>
</dbReference>
<dbReference type="InterPro" id="IPR024516">
    <property type="entry name" value="Mce_C"/>
</dbReference>
<evidence type="ECO:0000256" key="2">
    <source>
        <dbReference type="SAM" id="Phobius"/>
    </source>
</evidence>
<keyword evidence="2" id="KW-1133">Transmembrane helix</keyword>
<organism evidence="5 6">
    <name type="scientific">Amycolatopsis minnesotensis</name>
    <dbReference type="NCBI Taxonomy" id="337894"/>
    <lineage>
        <taxon>Bacteria</taxon>
        <taxon>Bacillati</taxon>
        <taxon>Actinomycetota</taxon>
        <taxon>Actinomycetes</taxon>
        <taxon>Pseudonocardiales</taxon>
        <taxon>Pseudonocardiaceae</taxon>
        <taxon>Amycolatopsis</taxon>
    </lineage>
</organism>
<name>A0ABN2S9K9_9PSEU</name>
<evidence type="ECO:0000256" key="1">
    <source>
        <dbReference type="SAM" id="MobiDB-lite"/>
    </source>
</evidence>